<sequence>MSLAFADIVFTPAVQAEQTRKGSAHGYAKFLSDDRQGGDRLGPDEADFLVARDGFFQASVSETGWPYVQFRGGPAGFLHVLDETTIAYADYRGNRQYISAGNLAKSPRVSLIAVDYPNRRRLKLWGEAKLVDPDSDPYLLARVSDGTKKVERIVKIHVSTFDWNC</sequence>
<dbReference type="Gene3D" id="2.30.110.10">
    <property type="entry name" value="Electron Transport, Fmn-binding Protein, Chain A"/>
    <property type="match status" value="1"/>
</dbReference>
<dbReference type="Pfam" id="PF01243">
    <property type="entry name" value="PNPOx_N"/>
    <property type="match status" value="1"/>
</dbReference>
<dbReference type="InterPro" id="IPR012349">
    <property type="entry name" value="Split_barrel_FMN-bd"/>
</dbReference>
<dbReference type="InterPro" id="IPR011576">
    <property type="entry name" value="Pyridox_Oxase_N"/>
</dbReference>
<dbReference type="EMBL" id="BARW01006744">
    <property type="protein sequence ID" value="GAI80153.1"/>
    <property type="molecule type" value="Genomic_DNA"/>
</dbReference>
<dbReference type="PANTHER" id="PTHR42815:SF2">
    <property type="entry name" value="FAD-BINDING, PUTATIVE (AFU_ORTHOLOGUE AFUA_6G07600)-RELATED"/>
    <property type="match status" value="1"/>
</dbReference>
<feature type="non-terminal residue" evidence="2">
    <location>
        <position position="165"/>
    </location>
</feature>
<gene>
    <name evidence="2" type="ORF">S12H4_14161</name>
</gene>
<accession>X1RHR3</accession>
<dbReference type="AlphaFoldDB" id="X1RHR3"/>
<dbReference type="PANTHER" id="PTHR42815">
    <property type="entry name" value="FAD-BINDING, PUTATIVE (AFU_ORTHOLOGUE AFUA_6G07600)-RELATED"/>
    <property type="match status" value="1"/>
</dbReference>
<evidence type="ECO:0000259" key="1">
    <source>
        <dbReference type="Pfam" id="PF01243"/>
    </source>
</evidence>
<proteinExistence type="predicted"/>
<evidence type="ECO:0000313" key="2">
    <source>
        <dbReference type="EMBL" id="GAI80153.1"/>
    </source>
</evidence>
<dbReference type="SUPFAM" id="SSF50475">
    <property type="entry name" value="FMN-binding split barrel"/>
    <property type="match status" value="1"/>
</dbReference>
<organism evidence="2">
    <name type="scientific">marine sediment metagenome</name>
    <dbReference type="NCBI Taxonomy" id="412755"/>
    <lineage>
        <taxon>unclassified sequences</taxon>
        <taxon>metagenomes</taxon>
        <taxon>ecological metagenomes</taxon>
    </lineage>
</organism>
<feature type="domain" description="Pyridoxamine 5'-phosphate oxidase N-terminal" evidence="1">
    <location>
        <begin position="52"/>
        <end position="139"/>
    </location>
</feature>
<name>X1RHR3_9ZZZZ</name>
<reference evidence="2" key="1">
    <citation type="journal article" date="2014" name="Front. Microbiol.">
        <title>High frequency of phylogenetically diverse reductive dehalogenase-homologous genes in deep subseafloor sedimentary metagenomes.</title>
        <authorList>
            <person name="Kawai M."/>
            <person name="Futagami T."/>
            <person name="Toyoda A."/>
            <person name="Takaki Y."/>
            <person name="Nishi S."/>
            <person name="Hori S."/>
            <person name="Arai W."/>
            <person name="Tsubouchi T."/>
            <person name="Morono Y."/>
            <person name="Uchiyama I."/>
            <person name="Ito T."/>
            <person name="Fujiyama A."/>
            <person name="Inagaki F."/>
            <person name="Takami H."/>
        </authorList>
    </citation>
    <scope>NUCLEOTIDE SEQUENCE</scope>
    <source>
        <strain evidence="2">Expedition CK06-06</strain>
    </source>
</reference>
<comment type="caution">
    <text evidence="2">The sequence shown here is derived from an EMBL/GenBank/DDBJ whole genome shotgun (WGS) entry which is preliminary data.</text>
</comment>
<protein>
    <recommendedName>
        <fullName evidence="1">Pyridoxamine 5'-phosphate oxidase N-terminal domain-containing protein</fullName>
    </recommendedName>
</protein>